<proteinExistence type="predicted"/>
<name>A0ACC0UZ75_9HYPO</name>
<sequence>MESTPANTIKNHRSFAVIFVLGPPGAGKGTLSAHLSRAHNLMHQSVGDDLRAWMRANPSAPLASQIRSKLVNQGFLDPEMLYPFIYAAIFDAQRRRRDDGADGAGGQFDGIIVDGFPRCVQQLESSCAWPYQGEAPLAIQSPASDDESSFGLRPDVVLSLNVKKHVAEARYLGRARDANDSEEKVERRFAEQVRKTVPAERD</sequence>
<reference evidence="1" key="1">
    <citation type="submission" date="2022-10" db="EMBL/GenBank/DDBJ databases">
        <title>Complete Genome of Trichothecium roseum strain YXFP-22015, a Plant Pathogen Isolated from Citrus.</title>
        <authorList>
            <person name="Wang Y."/>
            <person name="Zhu L."/>
        </authorList>
    </citation>
    <scope>NUCLEOTIDE SEQUENCE</scope>
    <source>
        <strain evidence="1">YXFP-22015</strain>
    </source>
</reference>
<dbReference type="Proteomes" id="UP001163324">
    <property type="component" value="Chromosome 5"/>
</dbReference>
<evidence type="ECO:0000313" key="2">
    <source>
        <dbReference type="Proteomes" id="UP001163324"/>
    </source>
</evidence>
<accession>A0ACC0UZ75</accession>
<gene>
    <name evidence="1" type="ORF">N3K66_005905</name>
</gene>
<evidence type="ECO:0000313" key="1">
    <source>
        <dbReference type="EMBL" id="KAI9899444.1"/>
    </source>
</evidence>
<organism evidence="1 2">
    <name type="scientific">Trichothecium roseum</name>
    <dbReference type="NCBI Taxonomy" id="47278"/>
    <lineage>
        <taxon>Eukaryota</taxon>
        <taxon>Fungi</taxon>
        <taxon>Dikarya</taxon>
        <taxon>Ascomycota</taxon>
        <taxon>Pezizomycotina</taxon>
        <taxon>Sordariomycetes</taxon>
        <taxon>Hypocreomycetidae</taxon>
        <taxon>Hypocreales</taxon>
        <taxon>Hypocreales incertae sedis</taxon>
        <taxon>Trichothecium</taxon>
    </lineage>
</organism>
<dbReference type="EMBL" id="CM047944">
    <property type="protein sequence ID" value="KAI9899444.1"/>
    <property type="molecule type" value="Genomic_DNA"/>
</dbReference>
<protein>
    <submittedName>
        <fullName evidence="1">Uncharacterized protein</fullName>
    </submittedName>
</protein>
<keyword evidence="2" id="KW-1185">Reference proteome</keyword>
<comment type="caution">
    <text evidence="1">The sequence shown here is derived from an EMBL/GenBank/DDBJ whole genome shotgun (WGS) entry which is preliminary data.</text>
</comment>